<sequence length="414" mass="45771">MSSPRVFPDGPYRRNYFFVGGEYVPEEEEEDDSNSNQGKDKDKARRYGGYVMKGQAYVECLSPVEVEVEVEGVEGLQQRRRRQRRRPFPLVLIHGAGQSGLNWLHTPDNRPGWASYFLARGFTVYIMDTPSRGRSAPDFGQDHTTFSTGFVEAWFTAPSPEKWVQARRHSQWPGTGRRGDPVFDAFYASTYPSVTDIAAYQSSQASAIAALLRHIATPAILLTHSQGSPGGWLAADICPELIRAIIAVEPNGPPFAGVHPHNGAAARAWGLTDIPIAYSPPVTEVGELDLVTIPSTEPGRDDTVLQRQDADSSAPRNGGVVLRKLKNLQHIPVLVEVGEASYHAPYDHATVAYLRQAGVQCDFIRLEDRGILGNGHMQMLELNNLEIAVVLENWIRTKVEGEEQGEGEVEREGE</sequence>
<dbReference type="InterPro" id="IPR050228">
    <property type="entry name" value="Carboxylesterase_BioH"/>
</dbReference>
<evidence type="ECO:0000313" key="3">
    <source>
        <dbReference type="EMBL" id="KIW78797.1"/>
    </source>
</evidence>
<protein>
    <recommendedName>
        <fullName evidence="2">AB hydrolase-1 domain-containing protein</fullName>
    </recommendedName>
</protein>
<dbReference type="EMBL" id="KN846973">
    <property type="protein sequence ID" value="KIW78797.1"/>
    <property type="molecule type" value="Genomic_DNA"/>
</dbReference>
<feature type="compositionally biased region" description="Basic and acidic residues" evidence="1">
    <location>
        <begin position="298"/>
        <end position="310"/>
    </location>
</feature>
<feature type="region of interest" description="Disordered" evidence="1">
    <location>
        <begin position="24"/>
        <end position="43"/>
    </location>
</feature>
<reference evidence="3 4" key="1">
    <citation type="submission" date="2015-01" db="EMBL/GenBank/DDBJ databases">
        <title>The Genome Sequence of Fonsecaea pedrosoi CBS 271.37.</title>
        <authorList>
            <consortium name="The Broad Institute Genomics Platform"/>
            <person name="Cuomo C."/>
            <person name="de Hoog S."/>
            <person name="Gorbushina A."/>
            <person name="Stielow B."/>
            <person name="Teixiera M."/>
            <person name="Abouelleil A."/>
            <person name="Chapman S.B."/>
            <person name="Priest M."/>
            <person name="Young S.K."/>
            <person name="Wortman J."/>
            <person name="Nusbaum C."/>
            <person name="Birren B."/>
        </authorList>
    </citation>
    <scope>NUCLEOTIDE SEQUENCE [LARGE SCALE GENOMIC DNA]</scope>
    <source>
        <strain evidence="3 4">CBS 271.37</strain>
    </source>
</reference>
<feature type="compositionally biased region" description="Acidic residues" evidence="1">
    <location>
        <begin position="24"/>
        <end position="33"/>
    </location>
</feature>
<gene>
    <name evidence="3" type="ORF">Z517_08636</name>
</gene>
<organism evidence="3 4">
    <name type="scientific">Fonsecaea pedrosoi CBS 271.37</name>
    <dbReference type="NCBI Taxonomy" id="1442368"/>
    <lineage>
        <taxon>Eukaryota</taxon>
        <taxon>Fungi</taxon>
        <taxon>Dikarya</taxon>
        <taxon>Ascomycota</taxon>
        <taxon>Pezizomycotina</taxon>
        <taxon>Eurotiomycetes</taxon>
        <taxon>Chaetothyriomycetidae</taxon>
        <taxon>Chaetothyriales</taxon>
        <taxon>Herpotrichiellaceae</taxon>
        <taxon>Fonsecaea</taxon>
    </lineage>
</organism>
<keyword evidence="4" id="KW-1185">Reference proteome</keyword>
<feature type="region of interest" description="Disordered" evidence="1">
    <location>
        <begin position="295"/>
        <end position="316"/>
    </location>
</feature>
<dbReference type="InterPro" id="IPR000073">
    <property type="entry name" value="AB_hydrolase_1"/>
</dbReference>
<dbReference type="Pfam" id="PF12697">
    <property type="entry name" value="Abhydrolase_6"/>
    <property type="match status" value="1"/>
</dbReference>
<dbReference type="HOGENOM" id="CLU_038297_1_0_1"/>
<name>A0A0D2EX82_9EURO</name>
<dbReference type="InterPro" id="IPR029058">
    <property type="entry name" value="AB_hydrolase_fold"/>
</dbReference>
<accession>A0A0D2EX82</accession>
<dbReference type="RefSeq" id="XP_013282605.1">
    <property type="nucleotide sequence ID" value="XM_013427151.1"/>
</dbReference>
<dbReference type="CDD" id="cd12809">
    <property type="entry name" value="Esterase_713_like-2"/>
    <property type="match status" value="1"/>
</dbReference>
<dbReference type="STRING" id="1442368.A0A0D2EX82"/>
<dbReference type="VEuPathDB" id="FungiDB:Z517_08636"/>
<dbReference type="GeneID" id="25308126"/>
<dbReference type="OrthoDB" id="9978720at2759"/>
<dbReference type="SUPFAM" id="SSF53474">
    <property type="entry name" value="alpha/beta-Hydrolases"/>
    <property type="match status" value="1"/>
</dbReference>
<dbReference type="AlphaFoldDB" id="A0A0D2EX82"/>
<evidence type="ECO:0000313" key="4">
    <source>
        <dbReference type="Proteomes" id="UP000053029"/>
    </source>
</evidence>
<dbReference type="Proteomes" id="UP000053029">
    <property type="component" value="Unassembled WGS sequence"/>
</dbReference>
<feature type="domain" description="AB hydrolase-1" evidence="2">
    <location>
        <begin position="90"/>
        <end position="380"/>
    </location>
</feature>
<evidence type="ECO:0000256" key="1">
    <source>
        <dbReference type="SAM" id="MobiDB-lite"/>
    </source>
</evidence>
<dbReference type="PANTHER" id="PTHR43194:SF4">
    <property type="entry name" value="AB HYDROLASE-1 DOMAIN-CONTAINING PROTEIN"/>
    <property type="match status" value="1"/>
</dbReference>
<dbReference type="Gene3D" id="3.40.50.1820">
    <property type="entry name" value="alpha/beta hydrolase"/>
    <property type="match status" value="1"/>
</dbReference>
<evidence type="ECO:0000259" key="2">
    <source>
        <dbReference type="Pfam" id="PF12697"/>
    </source>
</evidence>
<proteinExistence type="predicted"/>
<dbReference type="PANTHER" id="PTHR43194">
    <property type="entry name" value="HYDROLASE ALPHA/BETA FOLD FAMILY"/>
    <property type="match status" value="1"/>
</dbReference>